<keyword evidence="11" id="KW-0175">Coiled coil</keyword>
<dbReference type="NCBIfam" id="TIGR02395">
    <property type="entry name" value="rpoN_sigma"/>
    <property type="match status" value="1"/>
</dbReference>
<dbReference type="Gene3D" id="1.10.10.60">
    <property type="entry name" value="Homeodomain-like"/>
    <property type="match status" value="1"/>
</dbReference>
<evidence type="ECO:0000256" key="1">
    <source>
        <dbReference type="ARBA" id="ARBA00008798"/>
    </source>
</evidence>
<evidence type="ECO:0000313" key="14">
    <source>
        <dbReference type="EMBL" id="GAA5095137.1"/>
    </source>
</evidence>
<dbReference type="EMBL" id="BAABKE010000001">
    <property type="protein sequence ID" value="GAA5095137.1"/>
    <property type="molecule type" value="Genomic_DNA"/>
</dbReference>
<dbReference type="InterPro" id="IPR007046">
    <property type="entry name" value="RNA_pol_sigma_54_core-bd"/>
</dbReference>
<evidence type="ECO:0000259" key="13">
    <source>
        <dbReference type="Pfam" id="PF04963"/>
    </source>
</evidence>
<gene>
    <name evidence="14" type="ORF">GCM10023338_04170</name>
</gene>
<sequence>MVLTQSMQTALKILQCSQLELEHEVSTFLEENIMIEQDVNHEGDLDLSSYELETGSLKNDQNSDSIIENDNSSLDLDQETPFEVIEDWSAHEDSGSFDHLSFKSNGDEMDDFDTNTYEISLEEHLLNQLMLLKLSQKDFVIGAFLIDSLDDNGYFTQPASRMVDALSEQYPNIEIDEDEIMMVLRHIQQFDPPGIGATSLEESLIQQIKQLDPKPYWQEEAIDLLKYHSKWLLQHDLKRIERNYHFLEEEVIEMLEGFKCLNPYPAINYRNHKVEAVKPDIIVLQKGETLTVTLNEDILPKLRINRKYAKLAQRAKIEGRDLMRSQLTEARFFLKSIEDRFDTLLKVATAIVDAQQAFFLNGKKAMKGLRLQDIAEAVSLNESTISRAVAGKYMICSQGTLPLNFFFTNQVSSGEEDASGVAIRAVLQEIIAAEDKKKPFSDQKLQEILETKGHELSRRTVAKYRETLGIPSSTQRKRLV</sequence>
<evidence type="ECO:0000256" key="3">
    <source>
        <dbReference type="ARBA" id="ARBA00022478"/>
    </source>
</evidence>
<evidence type="ECO:0000256" key="5">
    <source>
        <dbReference type="ARBA" id="ARBA00022695"/>
    </source>
</evidence>
<dbReference type="InterPro" id="IPR000394">
    <property type="entry name" value="RNA_pol_sigma_54"/>
</dbReference>
<dbReference type="Proteomes" id="UP001500631">
    <property type="component" value="Unassembled WGS sequence"/>
</dbReference>
<dbReference type="PANTHER" id="PTHR32248">
    <property type="entry name" value="RNA POLYMERASE SIGMA-54 FACTOR"/>
    <property type="match status" value="1"/>
</dbReference>
<dbReference type="InterPro" id="IPR038709">
    <property type="entry name" value="RpoN_core-bd_sf"/>
</dbReference>
<evidence type="ECO:0000256" key="6">
    <source>
        <dbReference type="ARBA" id="ARBA00023015"/>
    </source>
</evidence>
<keyword evidence="7 10" id="KW-0731">Sigma factor</keyword>
<reference evidence="15" key="1">
    <citation type="journal article" date="2019" name="Int. J. Syst. Evol. Microbiol.">
        <title>The Global Catalogue of Microorganisms (GCM) 10K type strain sequencing project: providing services to taxonomists for standard genome sequencing and annotation.</title>
        <authorList>
            <consortium name="The Broad Institute Genomics Platform"/>
            <consortium name="The Broad Institute Genome Sequencing Center for Infectious Disease"/>
            <person name="Wu L."/>
            <person name="Ma J."/>
        </authorList>
    </citation>
    <scope>NUCLEOTIDE SEQUENCE [LARGE SCALE GENOMIC DNA]</scope>
    <source>
        <strain evidence="15">JCM 18424</strain>
    </source>
</reference>
<comment type="function">
    <text evidence="10">Sigma factors are initiation factors that promote the attachment of RNA polymerase to specific initiation sites and are then released.</text>
</comment>
<keyword evidence="6 10" id="KW-0805">Transcription regulation</keyword>
<evidence type="ECO:0000256" key="2">
    <source>
        <dbReference type="ARBA" id="ARBA00019942"/>
    </source>
</evidence>
<comment type="similarity">
    <text evidence="1 10">Belongs to the sigma-54 factor family.</text>
</comment>
<comment type="caution">
    <text evidence="14">The sequence shown here is derived from an EMBL/GenBank/DDBJ whole genome shotgun (WGS) entry which is preliminary data.</text>
</comment>
<keyword evidence="5 10" id="KW-0548">Nucleotidyltransferase</keyword>
<dbReference type="Gene3D" id="1.10.10.1330">
    <property type="entry name" value="RNA polymerase sigma-54 factor, core-binding domain"/>
    <property type="match status" value="1"/>
</dbReference>
<dbReference type="PROSITE" id="PS50044">
    <property type="entry name" value="SIGMA54_3"/>
    <property type="match status" value="1"/>
</dbReference>
<proteinExistence type="inferred from homology"/>
<feature type="coiled-coil region" evidence="11">
    <location>
        <begin position="230"/>
        <end position="257"/>
    </location>
</feature>
<evidence type="ECO:0000256" key="11">
    <source>
        <dbReference type="SAM" id="Coils"/>
    </source>
</evidence>
<dbReference type="PIRSF" id="PIRSF000774">
    <property type="entry name" value="RpoN"/>
    <property type="match status" value="1"/>
</dbReference>
<keyword evidence="9 10" id="KW-0804">Transcription</keyword>
<keyword evidence="3 10" id="KW-0240">DNA-directed RNA polymerase</keyword>
<name>A0ABP9MIF6_9GAMM</name>
<evidence type="ECO:0000256" key="10">
    <source>
        <dbReference type="PIRNR" id="PIRNR000774"/>
    </source>
</evidence>
<evidence type="ECO:0000256" key="7">
    <source>
        <dbReference type="ARBA" id="ARBA00023082"/>
    </source>
</evidence>
<evidence type="ECO:0000259" key="12">
    <source>
        <dbReference type="Pfam" id="PF04552"/>
    </source>
</evidence>
<dbReference type="Pfam" id="PF04963">
    <property type="entry name" value="Sigma54_CBD"/>
    <property type="match status" value="1"/>
</dbReference>
<dbReference type="PROSITE" id="PS00718">
    <property type="entry name" value="SIGMA54_2"/>
    <property type="match status" value="1"/>
</dbReference>
<keyword evidence="8 10" id="KW-0238">DNA-binding</keyword>
<dbReference type="PANTHER" id="PTHR32248:SF4">
    <property type="entry name" value="RNA POLYMERASE SIGMA-54 FACTOR"/>
    <property type="match status" value="1"/>
</dbReference>
<feature type="domain" description="RNA polymerase sigma factor 54 DNA-binding" evidence="12">
    <location>
        <begin position="323"/>
        <end position="478"/>
    </location>
</feature>
<evidence type="ECO:0000256" key="4">
    <source>
        <dbReference type="ARBA" id="ARBA00022679"/>
    </source>
</evidence>
<feature type="domain" description="RNA polymerase sigma factor 54 core-binding" evidence="13">
    <location>
        <begin position="115"/>
        <end position="308"/>
    </location>
</feature>
<accession>A0ABP9MIF6</accession>
<evidence type="ECO:0000256" key="8">
    <source>
        <dbReference type="ARBA" id="ARBA00023125"/>
    </source>
</evidence>
<evidence type="ECO:0000313" key="15">
    <source>
        <dbReference type="Proteomes" id="UP001500631"/>
    </source>
</evidence>
<dbReference type="Pfam" id="PF04552">
    <property type="entry name" value="Sigma54_DBD"/>
    <property type="match status" value="1"/>
</dbReference>
<dbReference type="Pfam" id="PF00309">
    <property type="entry name" value="Sigma54_AID"/>
    <property type="match status" value="1"/>
</dbReference>
<keyword evidence="4 10" id="KW-0808">Transferase</keyword>
<organism evidence="14 15">
    <name type="scientific">Wohlfahrtiimonas larvae</name>
    <dbReference type="NCBI Taxonomy" id="1157986"/>
    <lineage>
        <taxon>Bacteria</taxon>
        <taxon>Pseudomonadati</taxon>
        <taxon>Pseudomonadota</taxon>
        <taxon>Gammaproteobacteria</taxon>
        <taxon>Cardiobacteriales</taxon>
        <taxon>Ignatzschineriaceae</taxon>
        <taxon>Wohlfahrtiimonas</taxon>
    </lineage>
</organism>
<dbReference type="InterPro" id="IPR007634">
    <property type="entry name" value="RNA_pol_sigma_54_DNA-bd"/>
</dbReference>
<dbReference type="PRINTS" id="PR00045">
    <property type="entry name" value="SIGMA54FCT"/>
</dbReference>
<protein>
    <recommendedName>
        <fullName evidence="2 10">RNA polymerase sigma-54 factor</fullName>
    </recommendedName>
</protein>
<keyword evidence="15" id="KW-1185">Reference proteome</keyword>
<evidence type="ECO:0000256" key="9">
    <source>
        <dbReference type="ARBA" id="ARBA00023163"/>
    </source>
</evidence>